<dbReference type="PANTHER" id="PTHR12151:SF25">
    <property type="entry name" value="LINALOOL DEHYDRATASE_ISOMERASE DOMAIN-CONTAINING PROTEIN"/>
    <property type="match status" value="1"/>
</dbReference>
<name>A0A6J6GGQ2_9ZZZZ</name>
<sequence>MKRLLLPVLVVLTIVIAGCSSGGSSGSTATTGVEQLRGYQPRPVRSVGGLELNDFSTVASGVPFNFVAQPGELLFVYFGYLTCPDICPTTMTDTAAGLASLDPALAERVEVAFVTVDIERDSGAEVTEYLSHFFPSTQTHSLVAVDEHQLTGISYKFGANWNVESHEPGAAYGVAHSGGMYAVDDTGSIVWEWPFGTNADELVALTESIFASTYPGG</sequence>
<dbReference type="AlphaFoldDB" id="A0A6J6GGQ2"/>
<dbReference type="PANTHER" id="PTHR12151">
    <property type="entry name" value="ELECTRON TRANSPORT PROTIN SCO1/SENC FAMILY MEMBER"/>
    <property type="match status" value="1"/>
</dbReference>
<proteinExistence type="inferred from homology"/>
<dbReference type="EMBL" id="CAEZUP010000009">
    <property type="protein sequence ID" value="CAB4600512.1"/>
    <property type="molecule type" value="Genomic_DNA"/>
</dbReference>
<dbReference type="Gene3D" id="3.40.30.10">
    <property type="entry name" value="Glutaredoxin"/>
    <property type="match status" value="1"/>
</dbReference>
<dbReference type="InterPro" id="IPR036249">
    <property type="entry name" value="Thioredoxin-like_sf"/>
</dbReference>
<organism evidence="2">
    <name type="scientific">freshwater metagenome</name>
    <dbReference type="NCBI Taxonomy" id="449393"/>
    <lineage>
        <taxon>unclassified sequences</taxon>
        <taxon>metagenomes</taxon>
        <taxon>ecological metagenomes</taxon>
    </lineage>
</organism>
<dbReference type="Pfam" id="PF02630">
    <property type="entry name" value="SCO1-SenC"/>
    <property type="match status" value="1"/>
</dbReference>
<dbReference type="SUPFAM" id="SSF52833">
    <property type="entry name" value="Thioredoxin-like"/>
    <property type="match status" value="1"/>
</dbReference>
<reference evidence="2" key="1">
    <citation type="submission" date="2020-05" db="EMBL/GenBank/DDBJ databases">
        <authorList>
            <person name="Chiriac C."/>
            <person name="Salcher M."/>
            <person name="Ghai R."/>
            <person name="Kavagutti S V."/>
        </authorList>
    </citation>
    <scope>NUCLEOTIDE SEQUENCE</scope>
</reference>
<comment type="similarity">
    <text evidence="1">Belongs to the SCO1/2 family.</text>
</comment>
<gene>
    <name evidence="2" type="ORF">UFOPK1835_00358</name>
</gene>
<protein>
    <submittedName>
        <fullName evidence="2">Unannotated protein</fullName>
    </submittedName>
</protein>
<dbReference type="CDD" id="cd02968">
    <property type="entry name" value="SCO"/>
    <property type="match status" value="1"/>
</dbReference>
<accession>A0A6J6GGQ2</accession>
<evidence type="ECO:0000256" key="1">
    <source>
        <dbReference type="ARBA" id="ARBA00010996"/>
    </source>
</evidence>
<dbReference type="PROSITE" id="PS51257">
    <property type="entry name" value="PROKAR_LIPOPROTEIN"/>
    <property type="match status" value="1"/>
</dbReference>
<evidence type="ECO:0000313" key="2">
    <source>
        <dbReference type="EMBL" id="CAB4600512.1"/>
    </source>
</evidence>
<dbReference type="InterPro" id="IPR003782">
    <property type="entry name" value="SCO1/SenC"/>
</dbReference>